<name>A0A7Y9FFS3_9CELL</name>
<evidence type="ECO:0000313" key="2">
    <source>
        <dbReference type="Proteomes" id="UP000577956"/>
    </source>
</evidence>
<dbReference type="Proteomes" id="UP000577956">
    <property type="component" value="Unassembled WGS sequence"/>
</dbReference>
<gene>
    <name evidence="1" type="ORF">BKA21_001902</name>
</gene>
<reference evidence="1 2" key="1">
    <citation type="submission" date="2020-07" db="EMBL/GenBank/DDBJ databases">
        <title>Sequencing the genomes of 1000 actinobacteria strains.</title>
        <authorList>
            <person name="Klenk H.-P."/>
        </authorList>
    </citation>
    <scope>NUCLEOTIDE SEQUENCE [LARGE SCALE GENOMIC DNA]</scope>
    <source>
        <strain evidence="1 2">DSM 24482</strain>
    </source>
</reference>
<dbReference type="EMBL" id="JACCBK010000001">
    <property type="protein sequence ID" value="NYD86353.1"/>
    <property type="molecule type" value="Genomic_DNA"/>
</dbReference>
<accession>A0A7Y9FFS3</accession>
<proteinExistence type="predicted"/>
<dbReference type="AlphaFoldDB" id="A0A7Y9FFS3"/>
<protein>
    <submittedName>
        <fullName evidence="1">Putative membrane protein</fullName>
    </submittedName>
</protein>
<dbReference type="RefSeq" id="WP_140457995.1">
    <property type="nucleotide sequence ID" value="NZ_BAABFI010000001.1"/>
</dbReference>
<sequence length="151" mass="14604">MGDLVRSAALGLATGGRSSVAFAVPVVVATRGRDDAPSRALRAIARAAVLGEVVADKLPVTPSRLGSPQLAVRLVAGAAGALALAVVERRGPVAVGGAPVVGALGAFVGSVVGASWREQAAASGVAALQPDLRAALVEDAAVLATAAALTA</sequence>
<evidence type="ECO:0000313" key="1">
    <source>
        <dbReference type="EMBL" id="NYD86353.1"/>
    </source>
</evidence>
<comment type="caution">
    <text evidence="1">The sequence shown here is derived from an EMBL/GenBank/DDBJ whole genome shotgun (WGS) entry which is preliminary data.</text>
</comment>
<organism evidence="1 2">
    <name type="scientific">Cellulomonas oligotrophica</name>
    <dbReference type="NCBI Taxonomy" id="931536"/>
    <lineage>
        <taxon>Bacteria</taxon>
        <taxon>Bacillati</taxon>
        <taxon>Actinomycetota</taxon>
        <taxon>Actinomycetes</taxon>
        <taxon>Micrococcales</taxon>
        <taxon>Cellulomonadaceae</taxon>
        <taxon>Cellulomonas</taxon>
    </lineage>
</organism>